<keyword evidence="5 6" id="KW-0472">Membrane</keyword>
<feature type="transmembrane region" description="Helical" evidence="6">
    <location>
        <begin position="323"/>
        <end position="345"/>
    </location>
</feature>
<protein>
    <submittedName>
        <fullName evidence="7">Uncharacterized protein</fullName>
    </submittedName>
</protein>
<keyword evidence="2" id="KW-1003">Cell membrane</keyword>
<feature type="transmembrane region" description="Helical" evidence="6">
    <location>
        <begin position="75"/>
        <end position="95"/>
    </location>
</feature>
<feature type="transmembrane region" description="Helical" evidence="6">
    <location>
        <begin position="442"/>
        <end position="461"/>
    </location>
</feature>
<evidence type="ECO:0000256" key="5">
    <source>
        <dbReference type="ARBA" id="ARBA00023136"/>
    </source>
</evidence>
<dbReference type="InterPro" id="IPR002797">
    <property type="entry name" value="Polysacc_synth"/>
</dbReference>
<dbReference type="AlphaFoldDB" id="A0A644TUW1"/>
<evidence type="ECO:0000256" key="1">
    <source>
        <dbReference type="ARBA" id="ARBA00004651"/>
    </source>
</evidence>
<evidence type="ECO:0000256" key="2">
    <source>
        <dbReference type="ARBA" id="ARBA00022475"/>
    </source>
</evidence>
<dbReference type="GO" id="GO:0005886">
    <property type="term" value="C:plasma membrane"/>
    <property type="evidence" value="ECO:0007669"/>
    <property type="project" value="UniProtKB-SubCell"/>
</dbReference>
<feature type="transmembrane region" description="Helical" evidence="6">
    <location>
        <begin position="409"/>
        <end position="430"/>
    </location>
</feature>
<reference evidence="7" key="1">
    <citation type="submission" date="2019-08" db="EMBL/GenBank/DDBJ databases">
        <authorList>
            <person name="Kucharzyk K."/>
            <person name="Murdoch R.W."/>
            <person name="Higgins S."/>
            <person name="Loffler F."/>
        </authorList>
    </citation>
    <scope>NUCLEOTIDE SEQUENCE</scope>
</reference>
<dbReference type="PANTHER" id="PTHR30250:SF11">
    <property type="entry name" value="O-ANTIGEN TRANSPORTER-RELATED"/>
    <property type="match status" value="1"/>
</dbReference>
<name>A0A644TUW1_9ZZZZ</name>
<feature type="transmembrane region" description="Helical" evidence="6">
    <location>
        <begin position="36"/>
        <end position="55"/>
    </location>
</feature>
<evidence type="ECO:0000256" key="6">
    <source>
        <dbReference type="SAM" id="Phobius"/>
    </source>
</evidence>
<dbReference type="PANTHER" id="PTHR30250">
    <property type="entry name" value="PST FAMILY PREDICTED COLANIC ACID TRANSPORTER"/>
    <property type="match status" value="1"/>
</dbReference>
<feature type="transmembrane region" description="Helical" evidence="6">
    <location>
        <begin position="237"/>
        <end position="259"/>
    </location>
</feature>
<keyword evidence="3 6" id="KW-0812">Transmembrane</keyword>
<sequence length="498" mass="57500">MVKQVVHYLIQNYCTFGEIAIVTIMNKKISSIPKGVKASIALFFASLVTKGIAYVTTPIFTRLLTEEQYGQTSLFLSWLQILGIIAMFGLSYGVFNNGMLDYPDDRNVYAFSLLILSNIITILFSILYLGFFPVLNKWIKIDFQFAFLMSIIFLLQPAYNFWISKQRYEIKYKNSFIWSIVTVFLSSFVAVICILLVDDDFKLYARIYGAEIPLIGIYIGFYFYLAKIAGFKIKTKYWKEAITFNLPLLPHYLSIYLLSSSDKLMISFILGDAEVAYYSVAYSVAAVLTAIWSAINASLIPYTYEKCKQNNYKRIAIVTQPLLTFYALMCILLIMLAPEILALMAPKSYMNAIYVIPPIVGGVFFQVQYHVYGNIVFYHKKPKYIMFASVTATIMNLILNYIFITKYGYIAAGYTTLVCYLIQAMIDFFAMRKVTKQNVYNMKYICILSVSIILISLLSIFIYDKFFVRYLIVIVLLIMCYLFRKKFLNLIPELKYKK</sequence>
<evidence type="ECO:0000313" key="7">
    <source>
        <dbReference type="EMBL" id="MPL70763.1"/>
    </source>
</evidence>
<feature type="transmembrane region" description="Helical" evidence="6">
    <location>
        <begin position="175"/>
        <end position="197"/>
    </location>
</feature>
<keyword evidence="4 6" id="KW-1133">Transmembrane helix</keyword>
<comment type="caution">
    <text evidence="7">The sequence shown here is derived from an EMBL/GenBank/DDBJ whole genome shotgun (WGS) entry which is preliminary data.</text>
</comment>
<feature type="transmembrane region" description="Helical" evidence="6">
    <location>
        <begin position="467"/>
        <end position="483"/>
    </location>
</feature>
<organism evidence="7">
    <name type="scientific">bioreactor metagenome</name>
    <dbReference type="NCBI Taxonomy" id="1076179"/>
    <lineage>
        <taxon>unclassified sequences</taxon>
        <taxon>metagenomes</taxon>
        <taxon>ecological metagenomes</taxon>
    </lineage>
</organism>
<accession>A0A644TUW1</accession>
<feature type="transmembrane region" description="Helical" evidence="6">
    <location>
        <begin position="203"/>
        <end position="225"/>
    </location>
</feature>
<evidence type="ECO:0000256" key="4">
    <source>
        <dbReference type="ARBA" id="ARBA00022989"/>
    </source>
</evidence>
<gene>
    <name evidence="7" type="ORF">SDC9_16524</name>
</gene>
<feature type="transmembrane region" description="Helical" evidence="6">
    <location>
        <begin position="384"/>
        <end position="403"/>
    </location>
</feature>
<evidence type="ECO:0000256" key="3">
    <source>
        <dbReference type="ARBA" id="ARBA00022692"/>
    </source>
</evidence>
<feature type="transmembrane region" description="Helical" evidence="6">
    <location>
        <begin position="351"/>
        <end position="372"/>
    </location>
</feature>
<dbReference type="EMBL" id="VSSQ01000054">
    <property type="protein sequence ID" value="MPL70763.1"/>
    <property type="molecule type" value="Genomic_DNA"/>
</dbReference>
<feature type="transmembrane region" description="Helical" evidence="6">
    <location>
        <begin position="107"/>
        <end position="131"/>
    </location>
</feature>
<feature type="transmembrane region" description="Helical" evidence="6">
    <location>
        <begin position="143"/>
        <end position="163"/>
    </location>
</feature>
<dbReference type="Pfam" id="PF01943">
    <property type="entry name" value="Polysacc_synt"/>
    <property type="match status" value="1"/>
</dbReference>
<proteinExistence type="predicted"/>
<feature type="transmembrane region" description="Helical" evidence="6">
    <location>
        <begin position="279"/>
        <end position="302"/>
    </location>
</feature>
<dbReference type="InterPro" id="IPR050833">
    <property type="entry name" value="Poly_Biosynth_Transport"/>
</dbReference>
<comment type="subcellular location">
    <subcellularLocation>
        <location evidence="1">Cell membrane</location>
        <topology evidence="1">Multi-pass membrane protein</topology>
    </subcellularLocation>
</comment>